<dbReference type="GO" id="GO:0051537">
    <property type="term" value="F:2 iron, 2 sulfur cluster binding"/>
    <property type="evidence" value="ECO:0007669"/>
    <property type="project" value="UniProtKB-KW"/>
</dbReference>
<keyword evidence="4" id="KW-0058">Aromatic hydrocarbons catabolism</keyword>
<gene>
    <name evidence="10" type="ORF">A9C11_27545</name>
</gene>
<dbReference type="PROSITE" id="PS51296">
    <property type="entry name" value="RIESKE"/>
    <property type="match status" value="1"/>
</dbReference>
<dbReference type="InterPro" id="IPR017941">
    <property type="entry name" value="Rieske_2Fe-2S"/>
</dbReference>
<dbReference type="SUPFAM" id="SSF55961">
    <property type="entry name" value="Bet v1-like"/>
    <property type="match status" value="1"/>
</dbReference>
<dbReference type="Pfam" id="PF00355">
    <property type="entry name" value="Rieske"/>
    <property type="match status" value="1"/>
</dbReference>
<sequence>MLPEKKLDVAVSEAVSQRLVTHLREDTTDLAEHDLLVPVSDFVSAERGAAEVALMKSLPTVVAHASEIRNNGDFLTREILDMPLLIARQSDGKAQVYLNMCRHRGGRVEQAASGNKRVFMCQYHGWSYDRDGGGLRTVPYESSFEKIERGCNSLIAFPTEERHGLVFAVLSQAPAPELAGYLGAEVDEQMAPWQLEASSVVLDKTFVMDINWKLIMDGAIDIIHPRFLHPGGVGDLIESNVGVFKDYGRHCQHFGARTKLKALAKSEANVSGGSRYIGSNLVLYPNSMMIAAPEHVEFWTVWPSVGNPGRSITHLRFLVRDAILDDALLARVNKSWEILQRAATQEDWPMERFIQQNAEAWPHGTYRYGRSELACAHLHRQLQSDIDAAARNA</sequence>
<keyword evidence="5" id="KW-0560">Oxidoreductase</keyword>
<dbReference type="RefSeq" id="WP_064584419.1">
    <property type="nucleotide sequence ID" value="NZ_CP015878.1"/>
</dbReference>
<dbReference type="InterPro" id="IPR036922">
    <property type="entry name" value="Rieske_2Fe-2S_sf"/>
</dbReference>
<protein>
    <recommendedName>
        <fullName evidence="9">Rieske domain-containing protein</fullName>
    </recommendedName>
</protein>
<proteinExistence type="predicted"/>
<feature type="domain" description="Rieske" evidence="9">
    <location>
        <begin position="60"/>
        <end position="168"/>
    </location>
</feature>
<name>A0A1A9KJ09_9PSED</name>
<keyword evidence="3" id="KW-0479">Metal-binding</keyword>
<evidence type="ECO:0000256" key="7">
    <source>
        <dbReference type="ARBA" id="ARBA00023014"/>
    </source>
</evidence>
<comment type="cofactor">
    <cofactor evidence="1">
        <name>Fe cation</name>
        <dbReference type="ChEBI" id="CHEBI:24875"/>
    </cofactor>
</comment>
<reference evidence="10 11" key="1">
    <citation type="submission" date="2016-05" db="EMBL/GenBank/DDBJ databases">
        <title>Genome Sequence of Pseudomonas citronellolis Strain SJTE-3, an Estrogens and Persistent Organic Pollutants degradation strain.</title>
        <authorList>
            <person name="Liang R."/>
        </authorList>
    </citation>
    <scope>NUCLEOTIDE SEQUENCE [LARGE SCALE GENOMIC DNA]</scope>
    <source>
        <strain evidence="10 11">SJTE-3</strain>
    </source>
</reference>
<accession>A0A1A9KJ09</accession>
<dbReference type="GO" id="GO:0016491">
    <property type="term" value="F:oxidoreductase activity"/>
    <property type="evidence" value="ECO:0007669"/>
    <property type="project" value="UniProtKB-KW"/>
</dbReference>
<dbReference type="Gene3D" id="3.90.380.10">
    <property type="entry name" value="Naphthalene 1,2-dioxygenase Alpha Subunit, Chain A, domain 1"/>
    <property type="match status" value="1"/>
</dbReference>
<evidence type="ECO:0000259" key="9">
    <source>
        <dbReference type="PROSITE" id="PS51296"/>
    </source>
</evidence>
<dbReference type="PANTHER" id="PTHR43756:SF5">
    <property type="entry name" value="CHOLINE MONOOXYGENASE, CHLOROPLASTIC"/>
    <property type="match status" value="1"/>
</dbReference>
<dbReference type="Pfam" id="PF00848">
    <property type="entry name" value="Ring_hydroxyl_A"/>
    <property type="match status" value="1"/>
</dbReference>
<evidence type="ECO:0000256" key="3">
    <source>
        <dbReference type="ARBA" id="ARBA00022723"/>
    </source>
</evidence>
<dbReference type="CDD" id="cd03469">
    <property type="entry name" value="Rieske_RO_Alpha_N"/>
    <property type="match status" value="1"/>
</dbReference>
<dbReference type="GO" id="GO:0005506">
    <property type="term" value="F:iron ion binding"/>
    <property type="evidence" value="ECO:0007669"/>
    <property type="project" value="InterPro"/>
</dbReference>
<dbReference type="Proteomes" id="UP000077748">
    <property type="component" value="Chromosome"/>
</dbReference>
<dbReference type="AlphaFoldDB" id="A0A1A9KJ09"/>
<evidence type="ECO:0000256" key="1">
    <source>
        <dbReference type="ARBA" id="ARBA00001962"/>
    </source>
</evidence>
<keyword evidence="2" id="KW-0001">2Fe-2S</keyword>
<evidence type="ECO:0000256" key="5">
    <source>
        <dbReference type="ARBA" id="ARBA00023002"/>
    </source>
</evidence>
<dbReference type="Gene3D" id="2.102.10.10">
    <property type="entry name" value="Rieske [2Fe-2S] iron-sulphur domain"/>
    <property type="match status" value="1"/>
</dbReference>
<evidence type="ECO:0000313" key="11">
    <source>
        <dbReference type="Proteomes" id="UP000077748"/>
    </source>
</evidence>
<evidence type="ECO:0000256" key="6">
    <source>
        <dbReference type="ARBA" id="ARBA00023004"/>
    </source>
</evidence>
<dbReference type="EMBL" id="CP015878">
    <property type="protein sequence ID" value="ANI17508.1"/>
    <property type="molecule type" value="Genomic_DNA"/>
</dbReference>
<dbReference type="InterPro" id="IPR001663">
    <property type="entry name" value="Rng_hydr_dOase-A"/>
</dbReference>
<evidence type="ECO:0000313" key="10">
    <source>
        <dbReference type="EMBL" id="ANI17508.1"/>
    </source>
</evidence>
<keyword evidence="6" id="KW-0408">Iron</keyword>
<dbReference type="SUPFAM" id="SSF50022">
    <property type="entry name" value="ISP domain"/>
    <property type="match status" value="1"/>
</dbReference>
<dbReference type="InterPro" id="IPR015879">
    <property type="entry name" value="Ring_hydroxy_dOase_asu_C_dom"/>
</dbReference>
<dbReference type="PROSITE" id="PS00570">
    <property type="entry name" value="RING_HYDROXYL_ALPHA"/>
    <property type="match status" value="1"/>
</dbReference>
<organism evidence="10 11">
    <name type="scientific">Pseudomonas citronellolis</name>
    <dbReference type="NCBI Taxonomy" id="53408"/>
    <lineage>
        <taxon>Bacteria</taxon>
        <taxon>Pseudomonadati</taxon>
        <taxon>Pseudomonadota</taxon>
        <taxon>Gammaproteobacteria</taxon>
        <taxon>Pseudomonadales</taxon>
        <taxon>Pseudomonadaceae</taxon>
        <taxon>Pseudomonas</taxon>
    </lineage>
</organism>
<keyword evidence="7" id="KW-0411">Iron-sulfur</keyword>
<dbReference type="InterPro" id="IPR015881">
    <property type="entry name" value="ARHD_Rieske_2Fe_2S"/>
</dbReference>
<evidence type="ECO:0000256" key="8">
    <source>
        <dbReference type="ARBA" id="ARBA00023027"/>
    </source>
</evidence>
<keyword evidence="8" id="KW-0520">NAD</keyword>
<evidence type="ECO:0000256" key="4">
    <source>
        <dbReference type="ARBA" id="ARBA00022797"/>
    </source>
</evidence>
<dbReference type="PRINTS" id="PR00090">
    <property type="entry name" value="RNGDIOXGNASE"/>
</dbReference>
<dbReference type="PANTHER" id="PTHR43756">
    <property type="entry name" value="CHOLINE MONOOXYGENASE, CHLOROPLASTIC"/>
    <property type="match status" value="1"/>
</dbReference>
<evidence type="ECO:0000256" key="2">
    <source>
        <dbReference type="ARBA" id="ARBA00022714"/>
    </source>
</evidence>